<keyword evidence="4 6" id="KW-1133">Transmembrane helix</keyword>
<sequence length="704" mass="79130">MFKLNLKIALRNLWRNKGFSLINIGGLAIGLASCMVLLIYVAYEWSYDKQFKNSNKTYVIYQNVVANGKTFSWPWTPNVMAGEVQEKLPGVKYASHSTYPRPNLITLGNNKQSSKVVFADPSFLKILDYKFIKGNPEKVLQNLNSIILTKSFAKKLFGNEDPINKTVKLENQDVLKVEAIIEDSPANSSIIFECIMPWDLFLKRETWARENNWGNNMCLTMVQLQDNKFFPAANAYIHDIYKRNQKENLAVALLHPLDRWHLYGDFVNGKSVGGKIDQLKIFLLLAFCILLIACVNFMNLSTARSERRAKEVGVRKAIGSSRQSLISQFFSESILITFIATVIAFILVEISIPYFNNLLNIKLEIDYSDFKFWAALFILMIFTGLTAGSYPALYLSSFEPIKVLKGLKLKTDSSVSVRKVLVVGQFVFAACLIVCTTIIYQQLNYIKNKPIGYDQSNLIQFPADSSSVMLNEAAVKMMGLKKPIGAVITFWGTKYTNVSVVKDFVVESAYQKVAPMIFRLNTSEDISVIIARLNPNQNMSSSLAEIDEVVKNIEPNYPVNRKFVNESFEVKFQDEKVLGSLSNWFGGFAVFISCLGLLGLALFMAEQRKKEISIRKVLGASTANILTLLNKDFIKLVAIANLIAFPLAYIIINKWLSAFEYRVSISSLPFVLAGCISVIIAVLTVSIQSVKVAKANPVDALKYE</sequence>
<comment type="subcellular location">
    <subcellularLocation>
        <location evidence="1">Cell membrane</location>
        <topology evidence="1">Multi-pass membrane protein</topology>
    </subcellularLocation>
</comment>
<feature type="domain" description="ABC3 transporter permease C-terminal" evidence="7">
    <location>
        <begin position="284"/>
        <end position="400"/>
    </location>
</feature>
<dbReference type="PANTHER" id="PTHR30572">
    <property type="entry name" value="MEMBRANE COMPONENT OF TRANSPORTER-RELATED"/>
    <property type="match status" value="1"/>
</dbReference>
<accession>A0A7K0G4Z8</accession>
<evidence type="ECO:0000256" key="3">
    <source>
        <dbReference type="ARBA" id="ARBA00022692"/>
    </source>
</evidence>
<gene>
    <name evidence="9" type="ORF">GJU39_20340</name>
</gene>
<organism evidence="9 10">
    <name type="scientific">Pedobacter petrophilus</name>
    <dbReference type="NCBI Taxonomy" id="1908241"/>
    <lineage>
        <taxon>Bacteria</taxon>
        <taxon>Pseudomonadati</taxon>
        <taxon>Bacteroidota</taxon>
        <taxon>Sphingobacteriia</taxon>
        <taxon>Sphingobacteriales</taxon>
        <taxon>Sphingobacteriaceae</taxon>
        <taxon>Pedobacter</taxon>
    </lineage>
</organism>
<dbReference type="EMBL" id="WKKH01000052">
    <property type="protein sequence ID" value="MRX78434.1"/>
    <property type="molecule type" value="Genomic_DNA"/>
</dbReference>
<dbReference type="GO" id="GO:0005886">
    <property type="term" value="C:plasma membrane"/>
    <property type="evidence" value="ECO:0007669"/>
    <property type="project" value="UniProtKB-SubCell"/>
</dbReference>
<keyword evidence="2" id="KW-1003">Cell membrane</keyword>
<keyword evidence="10" id="KW-1185">Reference proteome</keyword>
<evidence type="ECO:0000256" key="5">
    <source>
        <dbReference type="ARBA" id="ARBA00023136"/>
    </source>
</evidence>
<evidence type="ECO:0000256" key="4">
    <source>
        <dbReference type="ARBA" id="ARBA00022989"/>
    </source>
</evidence>
<evidence type="ECO:0000313" key="9">
    <source>
        <dbReference type="EMBL" id="MRX78434.1"/>
    </source>
</evidence>
<dbReference type="Pfam" id="PF02687">
    <property type="entry name" value="FtsX"/>
    <property type="match status" value="2"/>
</dbReference>
<proteinExistence type="predicted"/>
<reference evidence="9 10" key="1">
    <citation type="submission" date="2019-11" db="EMBL/GenBank/DDBJ databases">
        <title>Pedobacter petrophilus genome.</title>
        <authorList>
            <person name="Feldbauer M.J."/>
            <person name="Newman J.D."/>
        </authorList>
    </citation>
    <scope>NUCLEOTIDE SEQUENCE [LARGE SCALE GENOMIC DNA]</scope>
    <source>
        <strain evidence="9 10">LMG 29686</strain>
    </source>
</reference>
<dbReference type="RefSeq" id="WP_154282839.1">
    <property type="nucleotide sequence ID" value="NZ_JBHUJQ010000001.1"/>
</dbReference>
<dbReference type="PROSITE" id="PS51257">
    <property type="entry name" value="PROKAR_LIPOPROTEIN"/>
    <property type="match status" value="1"/>
</dbReference>
<dbReference type="GO" id="GO:0022857">
    <property type="term" value="F:transmembrane transporter activity"/>
    <property type="evidence" value="ECO:0007669"/>
    <property type="project" value="TreeGrafter"/>
</dbReference>
<evidence type="ECO:0000259" key="8">
    <source>
        <dbReference type="Pfam" id="PF12704"/>
    </source>
</evidence>
<dbReference type="OrthoDB" id="1451596at2"/>
<feature type="transmembrane region" description="Helical" evidence="6">
    <location>
        <begin position="21"/>
        <end position="43"/>
    </location>
</feature>
<keyword evidence="5 6" id="KW-0472">Membrane</keyword>
<feature type="transmembrane region" description="Helical" evidence="6">
    <location>
        <begin position="584"/>
        <end position="605"/>
    </location>
</feature>
<dbReference type="Proteomes" id="UP000487757">
    <property type="component" value="Unassembled WGS sequence"/>
</dbReference>
<comment type="caution">
    <text evidence="9">The sequence shown here is derived from an EMBL/GenBank/DDBJ whole genome shotgun (WGS) entry which is preliminary data.</text>
</comment>
<evidence type="ECO:0000256" key="6">
    <source>
        <dbReference type="SAM" id="Phobius"/>
    </source>
</evidence>
<feature type="transmembrane region" description="Helical" evidence="6">
    <location>
        <begin position="633"/>
        <end position="652"/>
    </location>
</feature>
<dbReference type="InterPro" id="IPR025857">
    <property type="entry name" value="MacB_PCD"/>
</dbReference>
<dbReference type="AlphaFoldDB" id="A0A7K0G4Z8"/>
<dbReference type="PANTHER" id="PTHR30572:SF18">
    <property type="entry name" value="ABC-TYPE MACROLIDE FAMILY EXPORT SYSTEM PERMEASE COMPONENT 2"/>
    <property type="match status" value="1"/>
</dbReference>
<dbReference type="InterPro" id="IPR003838">
    <property type="entry name" value="ABC3_permease_C"/>
</dbReference>
<feature type="domain" description="ABC3 transporter permease C-terminal" evidence="7">
    <location>
        <begin position="585"/>
        <end position="697"/>
    </location>
</feature>
<feature type="transmembrane region" description="Helical" evidence="6">
    <location>
        <begin position="329"/>
        <end position="352"/>
    </location>
</feature>
<keyword evidence="3 6" id="KW-0812">Transmembrane</keyword>
<dbReference type="InterPro" id="IPR050250">
    <property type="entry name" value="Macrolide_Exporter_MacB"/>
</dbReference>
<evidence type="ECO:0000259" key="7">
    <source>
        <dbReference type="Pfam" id="PF02687"/>
    </source>
</evidence>
<feature type="transmembrane region" description="Helical" evidence="6">
    <location>
        <begin position="416"/>
        <end position="440"/>
    </location>
</feature>
<dbReference type="Pfam" id="PF12704">
    <property type="entry name" value="MacB_PCD"/>
    <property type="match status" value="1"/>
</dbReference>
<feature type="transmembrane region" description="Helical" evidence="6">
    <location>
        <begin position="281"/>
        <end position="300"/>
    </location>
</feature>
<evidence type="ECO:0000256" key="1">
    <source>
        <dbReference type="ARBA" id="ARBA00004651"/>
    </source>
</evidence>
<feature type="transmembrane region" description="Helical" evidence="6">
    <location>
        <begin position="372"/>
        <end position="395"/>
    </location>
</feature>
<name>A0A7K0G4Z8_9SPHI</name>
<protein>
    <submittedName>
        <fullName evidence="9">FtsX-like permease family protein</fullName>
    </submittedName>
</protein>
<evidence type="ECO:0000313" key="10">
    <source>
        <dbReference type="Proteomes" id="UP000487757"/>
    </source>
</evidence>
<feature type="transmembrane region" description="Helical" evidence="6">
    <location>
        <begin position="664"/>
        <end position="685"/>
    </location>
</feature>
<feature type="domain" description="MacB-like periplasmic core" evidence="8">
    <location>
        <begin position="20"/>
        <end position="237"/>
    </location>
</feature>
<evidence type="ECO:0000256" key="2">
    <source>
        <dbReference type="ARBA" id="ARBA00022475"/>
    </source>
</evidence>